<feature type="domain" description="Pyruvate/ketoisovalerate oxidoreductase catalytic" evidence="2">
    <location>
        <begin position="763"/>
        <end position="948"/>
    </location>
</feature>
<evidence type="ECO:0000259" key="3">
    <source>
        <dbReference type="Pfam" id="PF02775"/>
    </source>
</evidence>
<dbReference type="GO" id="GO:0030976">
    <property type="term" value="F:thiamine pyrophosphate binding"/>
    <property type="evidence" value="ECO:0007669"/>
    <property type="project" value="InterPro"/>
</dbReference>
<reference evidence="5 6" key="1">
    <citation type="submission" date="2020-04" db="EMBL/GenBank/DDBJ databases">
        <title>Ralstonia insidiosa genome sequencing and assembly.</title>
        <authorList>
            <person name="Martins R.C.R."/>
            <person name="Perdigao-Neto L.V."/>
            <person name="Levin A.S.S."/>
            <person name="Costa S.F."/>
        </authorList>
    </citation>
    <scope>NUCLEOTIDE SEQUENCE [LARGE SCALE GENOMIC DNA]</scope>
    <source>
        <strain evidence="5 6">5047</strain>
    </source>
</reference>
<organism evidence="5 6">
    <name type="scientific">Ralstonia insidiosa</name>
    <dbReference type="NCBI Taxonomy" id="190721"/>
    <lineage>
        <taxon>Bacteria</taxon>
        <taxon>Pseudomonadati</taxon>
        <taxon>Pseudomonadota</taxon>
        <taxon>Betaproteobacteria</taxon>
        <taxon>Burkholderiales</taxon>
        <taxon>Burkholderiaceae</taxon>
        <taxon>Ralstonia</taxon>
    </lineage>
</organism>
<keyword evidence="5" id="KW-0670">Pyruvate</keyword>
<feature type="domain" description="DUF6537" evidence="4">
    <location>
        <begin position="976"/>
        <end position="1172"/>
    </location>
</feature>
<name>A0A848P9T6_9RALS</name>
<evidence type="ECO:0000259" key="4">
    <source>
        <dbReference type="Pfam" id="PF20169"/>
    </source>
</evidence>
<dbReference type="GO" id="GO:0044281">
    <property type="term" value="P:small molecule metabolic process"/>
    <property type="evidence" value="ECO:0007669"/>
    <property type="project" value="UniProtKB-ARBA"/>
</dbReference>
<dbReference type="Proteomes" id="UP000575469">
    <property type="component" value="Unassembled WGS sequence"/>
</dbReference>
<dbReference type="InterPro" id="IPR011766">
    <property type="entry name" value="TPP_enzyme_TPP-bd"/>
</dbReference>
<keyword evidence="1" id="KW-0560">Oxidoreductase</keyword>
<evidence type="ECO:0000313" key="6">
    <source>
        <dbReference type="Proteomes" id="UP000575469"/>
    </source>
</evidence>
<dbReference type="InterPro" id="IPR051457">
    <property type="entry name" value="2-oxoacid:Fd_oxidoreductase"/>
</dbReference>
<dbReference type="InterPro" id="IPR002869">
    <property type="entry name" value="Pyrv_flavodox_OxRed_cen"/>
</dbReference>
<gene>
    <name evidence="5" type="ORF">HGR00_26090</name>
</gene>
<evidence type="ECO:0000259" key="2">
    <source>
        <dbReference type="Pfam" id="PF01558"/>
    </source>
</evidence>
<dbReference type="CDD" id="cd07034">
    <property type="entry name" value="TPP_PYR_PFOR_IOR-alpha_like"/>
    <property type="match status" value="1"/>
</dbReference>
<dbReference type="Gene3D" id="3.40.50.970">
    <property type="match status" value="1"/>
</dbReference>
<dbReference type="NCBIfam" id="NF009589">
    <property type="entry name" value="PRK13030.1"/>
    <property type="match status" value="1"/>
</dbReference>
<dbReference type="AlphaFoldDB" id="A0A848P9T6"/>
<feature type="domain" description="Thiamine pyrophosphate enzyme TPP-binding" evidence="3">
    <location>
        <begin position="486"/>
        <end position="575"/>
    </location>
</feature>
<dbReference type="EMBL" id="JABBZM010000032">
    <property type="protein sequence ID" value="NMV41394.1"/>
    <property type="molecule type" value="Genomic_DNA"/>
</dbReference>
<dbReference type="InterPro" id="IPR046667">
    <property type="entry name" value="DUF6537"/>
</dbReference>
<accession>A0A848P9T6</accession>
<dbReference type="GO" id="GO:0045333">
    <property type="term" value="P:cellular respiration"/>
    <property type="evidence" value="ECO:0007669"/>
    <property type="project" value="UniProtKB-ARBA"/>
</dbReference>
<proteinExistence type="predicted"/>
<dbReference type="SUPFAM" id="SSF53323">
    <property type="entry name" value="Pyruvate-ferredoxin oxidoreductase, PFOR, domain III"/>
    <property type="match status" value="1"/>
</dbReference>
<dbReference type="Pfam" id="PF02775">
    <property type="entry name" value="TPP_enzyme_C"/>
    <property type="match status" value="1"/>
</dbReference>
<dbReference type="GO" id="GO:0016625">
    <property type="term" value="F:oxidoreductase activity, acting on the aldehyde or oxo group of donors, iron-sulfur protein as acceptor"/>
    <property type="evidence" value="ECO:0007669"/>
    <property type="project" value="UniProtKB-ARBA"/>
</dbReference>
<dbReference type="InterPro" id="IPR029061">
    <property type="entry name" value="THDP-binding"/>
</dbReference>
<dbReference type="Pfam" id="PF20169">
    <property type="entry name" value="DUF6537"/>
    <property type="match status" value="1"/>
</dbReference>
<dbReference type="SUPFAM" id="SSF52518">
    <property type="entry name" value="Thiamin diphosphate-binding fold (THDP-binding)"/>
    <property type="match status" value="2"/>
</dbReference>
<dbReference type="PANTHER" id="PTHR48084">
    <property type="entry name" value="2-OXOGLUTARATE OXIDOREDUCTASE SUBUNIT KORB-RELATED"/>
    <property type="match status" value="1"/>
</dbReference>
<evidence type="ECO:0000256" key="1">
    <source>
        <dbReference type="ARBA" id="ARBA00023002"/>
    </source>
</evidence>
<comment type="caution">
    <text evidence="5">The sequence shown here is derived from an EMBL/GenBank/DDBJ whole genome shotgun (WGS) entry which is preliminary data.</text>
</comment>
<evidence type="ECO:0000313" key="5">
    <source>
        <dbReference type="EMBL" id="NMV41394.1"/>
    </source>
</evidence>
<dbReference type="PANTHER" id="PTHR48084:SF3">
    <property type="entry name" value="SUBUNIT OF PYRUVATE:FLAVODOXIN OXIDOREDUCTASE"/>
    <property type="match status" value="1"/>
</dbReference>
<dbReference type="Gene3D" id="3.40.920.10">
    <property type="entry name" value="Pyruvate-ferredoxin oxidoreductase, PFOR, domain III"/>
    <property type="match status" value="1"/>
</dbReference>
<dbReference type="Pfam" id="PF01558">
    <property type="entry name" value="POR"/>
    <property type="match status" value="1"/>
</dbReference>
<protein>
    <submittedName>
        <fullName evidence="5">Indolepyruvate ferredoxin oxidoreductase family protein</fullName>
    </submittedName>
</protein>
<sequence length="1210" mass="131166">MPAARRGRLRSRCVLLPPHLREVRVQLTTAQDKYTAHTGRVFLSGIDALVRLMVVQRLRDRAAGLNTAGFVSGYRGSPLGGLDQAFWKASDALAAHDIRFQPGVNEDLAATAVWGTQQVHLLGESKHDGVFALWYAKGPGVDRSGDVLKHLNHAGTSAHGGVLLVAGDDHGAYSSTLPHQSDHLFCSAMIPVLYPADVQEYIELGLHGWAMSRYSGCAVGFKALADTVESSAGIDADPFALQIHLPTDHVLPEGGLNCRLSSDPLGLTARKQEALMQDHKLPAVLAYARANRLNRTTHDAPTARLGIVASGKSYRDVREALALLEIDADAPEMASLRLHKVAMPWPLEPLGICDFATGLDEILVIEEKRPVVESQLRQFLYDLPDNARPRIVGKSDGVGELAGPAGNGVFSAKTDLSVAQIAMVIADRLTQFHPQGRLAKTAAWLRDRQAFLDREVATPARSAYYCSGCPHSTSTKVPEGSLALGGIGCHIMATAIYPEHNKTFTQMGGEGATWIGQAPFSQVPHVFANLGDGTYFHSGYLAIRAAIAAKVNITYKLLYNDAVAMTGGQPVDGTVTVQAIARQLASEGVTRIALVSEDPSRHDGRSGLPDGVTIHPRESLDAVQRELRKVQGTSVLIYEQVCAAEKRRRKKKQAVQAPARHLFINPLVCEGCGDCATQSNCSSIVPLETEFGRKRAVHQGSCNQDTSCAKGFCPSFVTVEGGRLRGSGRKQQKAALPDNLPALPTPQRAALDAPFNVLICGIGGTGVITVGTILGMAAYLEGKGASVLDMTGMSQKNGAVMSHVRIAQRQDALHSQRIPACQADVVLGYDILTAAARDAVDKIKPGHTQIVLNTEETPPGHAIRQVDWQFPTEQLRRLLGETAEAKLEFVDAGALAQHHLGDALYTNLLMLGYAFQRGLLPLSEASILRAIEHNGVAVQANQRAFQWGRYAAFDAGIGASKPLAESIIKLQKPASLDAVLAHRRDFLTAYQNEAYARRYVNFVEHVRQAERAATGKQTLATAVAHNLFKLMAYKDEYEVARLFSGEDFRRALAETFEGDVTLRFHLAPPILSALEGGTPRKRTFGPGTQRLFAVLARFKWLRGTRFDPFGYTHERRQERALIVEYEQAVDIALGKLNALTYDAVLQLANLPKQIRGYGHVKAACIESARTRQHALLAQLTGHSLAQEAQAPTWPAFSGADAYGLPHEVSW</sequence>
<dbReference type="InterPro" id="IPR019752">
    <property type="entry name" value="Pyrv/ketoisovalerate_OxRed_cat"/>
</dbReference>
<dbReference type="NCBIfam" id="NF009588">
    <property type="entry name" value="PRK13029.1"/>
    <property type="match status" value="1"/>
</dbReference>
<dbReference type="InterPro" id="IPR002880">
    <property type="entry name" value="Pyrv_Fd/Flavodoxin_OxRdtase_N"/>
</dbReference>